<keyword evidence="5 6" id="KW-0560">Oxidoreductase</keyword>
<protein>
    <submittedName>
        <fullName evidence="11">Acyl-CoA dehydrogenase</fullName>
    </submittedName>
</protein>
<accession>A0A6I4TFN2</accession>
<dbReference type="GO" id="GO:0016627">
    <property type="term" value="F:oxidoreductase activity, acting on the CH-CH group of donors"/>
    <property type="evidence" value="ECO:0007669"/>
    <property type="project" value="InterPro"/>
</dbReference>
<comment type="cofactor">
    <cofactor evidence="1 6">
        <name>FAD</name>
        <dbReference type="ChEBI" id="CHEBI:57692"/>
    </cofactor>
</comment>
<evidence type="ECO:0000259" key="8">
    <source>
        <dbReference type="Pfam" id="PF02770"/>
    </source>
</evidence>
<dbReference type="InterPro" id="IPR009100">
    <property type="entry name" value="AcylCoA_DH/oxidase_NM_dom_sf"/>
</dbReference>
<dbReference type="Pfam" id="PF02771">
    <property type="entry name" value="Acyl-CoA_dh_N"/>
    <property type="match status" value="1"/>
</dbReference>
<dbReference type="InterPro" id="IPR013786">
    <property type="entry name" value="AcylCoA_DH/ox_N"/>
</dbReference>
<dbReference type="Gene3D" id="2.40.110.10">
    <property type="entry name" value="Butyryl-CoA Dehydrogenase, subunit A, domain 2"/>
    <property type="match status" value="1"/>
</dbReference>
<dbReference type="Pfam" id="PF00441">
    <property type="entry name" value="Acyl-CoA_dh_1"/>
    <property type="match status" value="1"/>
</dbReference>
<keyword evidence="3 6" id="KW-0285">Flavoprotein</keyword>
<dbReference type="OrthoDB" id="9807883at2"/>
<evidence type="ECO:0000256" key="3">
    <source>
        <dbReference type="ARBA" id="ARBA00022630"/>
    </source>
</evidence>
<evidence type="ECO:0000259" key="7">
    <source>
        <dbReference type="Pfam" id="PF00441"/>
    </source>
</evidence>
<keyword evidence="4 6" id="KW-0274">FAD</keyword>
<sequence length="578" mass="60699">MYRPATADQLLALKVCAGIEELAGSERFAAAEPEMAEAIVEGIGQFAAGEWAPLNRVGDLEGAKLQNGNVTLPDGFAQAYRNYVEQGWNSMAAPAEHGGQGLPFALGCNVLENLGTANFAFNLLPMLTTGAIDAIEQHGSAAQKALYLPKMISGEWSGTMNLTEPQAGSDLGALRTTAVPVTEGEHAGKYRIAGTKIFITWGDHELAANVIHLVLARLPDAPKGSRGISLFVVPKYHVHADGTLGGRNDLRAVSLEHKLGIHASPTCVMSFGDGGECVGELVGAPHRGLMAMFTMMNNARINVGNQGVQIGERATQAAVAYAMERVQSARAGSPDKSAVPIIEHPDVRRMLLRMKALTEGARALLYYTAGQVDRGTLGDAAAAARGECLVPMLKAWGTDIGVEVASLGVQVHGGMGFVEETGAAQHYRDARIAPIYEGTNGIQAADLVTRKLGLENGAALDALFADIVRDCGEEAALTELSDTCREIARWMREDASIDDRLAGSVPFTSMAAVAVAGWQMLRQARAVEAGAAPALAVTKPVTVGYFLRRVVPEALGLAASARGGADLLYAVPAEALAG</sequence>
<gene>
    <name evidence="11" type="ORF">GRI40_09490</name>
</gene>
<organism evidence="11 12">
    <name type="scientific">Tsuneonella aeria</name>
    <dbReference type="NCBI Taxonomy" id="1837929"/>
    <lineage>
        <taxon>Bacteria</taxon>
        <taxon>Pseudomonadati</taxon>
        <taxon>Pseudomonadota</taxon>
        <taxon>Alphaproteobacteria</taxon>
        <taxon>Sphingomonadales</taxon>
        <taxon>Erythrobacteraceae</taxon>
        <taxon>Tsuneonella</taxon>
    </lineage>
</organism>
<name>A0A6I4TFN2_9SPHN</name>
<proteinExistence type="inferred from homology"/>
<dbReference type="PANTHER" id="PTHR42803">
    <property type="entry name" value="ACYL-COA DEHYDROGENASE"/>
    <property type="match status" value="1"/>
</dbReference>
<dbReference type="Proteomes" id="UP000439522">
    <property type="component" value="Unassembled WGS sequence"/>
</dbReference>
<dbReference type="InterPro" id="IPR009075">
    <property type="entry name" value="AcylCo_DH/oxidase_C"/>
</dbReference>
<keyword evidence="12" id="KW-1185">Reference proteome</keyword>
<comment type="similarity">
    <text evidence="2 6">Belongs to the acyl-CoA dehydrogenase family.</text>
</comment>
<dbReference type="Pfam" id="PF12806">
    <property type="entry name" value="Acyl-CoA_dh_C"/>
    <property type="match status" value="1"/>
</dbReference>
<dbReference type="InterPro" id="IPR052166">
    <property type="entry name" value="Diverse_Acyl-CoA_DH"/>
</dbReference>
<evidence type="ECO:0000256" key="4">
    <source>
        <dbReference type="ARBA" id="ARBA00022827"/>
    </source>
</evidence>
<dbReference type="InterPro" id="IPR006091">
    <property type="entry name" value="Acyl-CoA_Oxase/DH_mid-dom"/>
</dbReference>
<evidence type="ECO:0000313" key="11">
    <source>
        <dbReference type="EMBL" id="MXO75446.1"/>
    </source>
</evidence>
<dbReference type="SUPFAM" id="SSF47203">
    <property type="entry name" value="Acyl-CoA dehydrogenase C-terminal domain-like"/>
    <property type="match status" value="1"/>
</dbReference>
<evidence type="ECO:0000313" key="12">
    <source>
        <dbReference type="Proteomes" id="UP000439522"/>
    </source>
</evidence>
<evidence type="ECO:0000256" key="2">
    <source>
        <dbReference type="ARBA" id="ARBA00009347"/>
    </source>
</evidence>
<dbReference type="Pfam" id="PF02770">
    <property type="entry name" value="Acyl-CoA_dh_M"/>
    <property type="match status" value="1"/>
</dbReference>
<dbReference type="InterPro" id="IPR036250">
    <property type="entry name" value="AcylCo_DH-like_C"/>
</dbReference>
<dbReference type="Gene3D" id="1.20.140.10">
    <property type="entry name" value="Butyryl-CoA Dehydrogenase, subunit A, domain 3"/>
    <property type="match status" value="1"/>
</dbReference>
<dbReference type="GO" id="GO:0050660">
    <property type="term" value="F:flavin adenine dinucleotide binding"/>
    <property type="evidence" value="ECO:0007669"/>
    <property type="project" value="InterPro"/>
</dbReference>
<dbReference type="InterPro" id="IPR037069">
    <property type="entry name" value="AcylCoA_DH/ox_N_sf"/>
</dbReference>
<evidence type="ECO:0000256" key="5">
    <source>
        <dbReference type="ARBA" id="ARBA00023002"/>
    </source>
</evidence>
<dbReference type="SUPFAM" id="SSF56645">
    <property type="entry name" value="Acyl-CoA dehydrogenase NM domain-like"/>
    <property type="match status" value="1"/>
</dbReference>
<feature type="domain" description="Acyl-CoA dehydrogenase/oxidase N-terminal" evidence="9">
    <location>
        <begin position="37"/>
        <end position="155"/>
    </location>
</feature>
<feature type="domain" description="Acetyl-CoA dehydrogenase-like C-terminal" evidence="10">
    <location>
        <begin position="475"/>
        <end position="571"/>
    </location>
</feature>
<evidence type="ECO:0000256" key="1">
    <source>
        <dbReference type="ARBA" id="ARBA00001974"/>
    </source>
</evidence>
<dbReference type="AlphaFoldDB" id="A0A6I4TFN2"/>
<dbReference type="InterPro" id="IPR046373">
    <property type="entry name" value="Acyl-CoA_Oxase/DH_mid-dom_sf"/>
</dbReference>
<evidence type="ECO:0000259" key="9">
    <source>
        <dbReference type="Pfam" id="PF02771"/>
    </source>
</evidence>
<evidence type="ECO:0000259" key="10">
    <source>
        <dbReference type="Pfam" id="PF12806"/>
    </source>
</evidence>
<comment type="caution">
    <text evidence="11">The sequence shown here is derived from an EMBL/GenBank/DDBJ whole genome shotgun (WGS) entry which is preliminary data.</text>
</comment>
<dbReference type="InterPro" id="IPR025878">
    <property type="entry name" value="Acyl-CoA_dh-like_C_dom"/>
</dbReference>
<dbReference type="RefSeq" id="WP_160611086.1">
    <property type="nucleotide sequence ID" value="NZ_WTZA01000001.1"/>
</dbReference>
<dbReference type="Gene3D" id="1.10.540.10">
    <property type="entry name" value="Acyl-CoA dehydrogenase/oxidase, N-terminal domain"/>
    <property type="match status" value="1"/>
</dbReference>
<feature type="domain" description="Acyl-CoA dehydrogenase/oxidase C-terminal" evidence="7">
    <location>
        <begin position="287"/>
        <end position="448"/>
    </location>
</feature>
<dbReference type="EMBL" id="WTZA01000001">
    <property type="protein sequence ID" value="MXO75446.1"/>
    <property type="molecule type" value="Genomic_DNA"/>
</dbReference>
<reference evidence="11 12" key="1">
    <citation type="submission" date="2019-12" db="EMBL/GenBank/DDBJ databases">
        <title>Genomic-based taxomic classification of the family Erythrobacteraceae.</title>
        <authorList>
            <person name="Xu L."/>
        </authorList>
    </citation>
    <scope>NUCLEOTIDE SEQUENCE [LARGE SCALE GENOMIC DNA]</scope>
    <source>
        <strain evidence="11 12">100921-2</strain>
    </source>
</reference>
<evidence type="ECO:0000256" key="6">
    <source>
        <dbReference type="RuleBase" id="RU362125"/>
    </source>
</evidence>
<dbReference type="PANTHER" id="PTHR42803:SF1">
    <property type="entry name" value="BROAD-SPECIFICITY LINEAR ACYL-COA DEHYDROGENASE FADE5"/>
    <property type="match status" value="1"/>
</dbReference>
<feature type="domain" description="Acyl-CoA oxidase/dehydrogenase middle" evidence="8">
    <location>
        <begin position="160"/>
        <end position="272"/>
    </location>
</feature>